<name>A0A6J6VRY3_9ZZZZ</name>
<sequence length="72" mass="7836">MHGIIHPFSKALYEQDGAGHIKVSLDGKWGLFNIDGSYIEGEIRGCDPQLCGWVGGPQIANHRVAAPALERH</sequence>
<gene>
    <name evidence="1" type="ORF">UFOPK2658_01031</name>
    <name evidence="2" type="ORF">UFOPK2880_01069</name>
</gene>
<dbReference type="EMBL" id="CAEZZP010000063">
    <property type="protein sequence ID" value="CAB4775291.1"/>
    <property type="molecule type" value="Genomic_DNA"/>
</dbReference>
<accession>A0A6J6VRY3</accession>
<protein>
    <submittedName>
        <fullName evidence="2">Unannotated protein</fullName>
    </submittedName>
</protein>
<reference evidence="2" key="1">
    <citation type="submission" date="2020-05" db="EMBL/GenBank/DDBJ databases">
        <authorList>
            <person name="Chiriac C."/>
            <person name="Salcher M."/>
            <person name="Ghai R."/>
            <person name="Kavagutti S V."/>
        </authorList>
    </citation>
    <scope>NUCLEOTIDE SEQUENCE</scope>
</reference>
<proteinExistence type="predicted"/>
<dbReference type="EMBL" id="CAEZYH010000039">
    <property type="protein sequence ID" value="CAB4721075.1"/>
    <property type="molecule type" value="Genomic_DNA"/>
</dbReference>
<organism evidence="2">
    <name type="scientific">freshwater metagenome</name>
    <dbReference type="NCBI Taxonomy" id="449393"/>
    <lineage>
        <taxon>unclassified sequences</taxon>
        <taxon>metagenomes</taxon>
        <taxon>ecological metagenomes</taxon>
    </lineage>
</organism>
<dbReference type="AlphaFoldDB" id="A0A6J6VRY3"/>
<evidence type="ECO:0000313" key="2">
    <source>
        <dbReference type="EMBL" id="CAB4775291.1"/>
    </source>
</evidence>
<evidence type="ECO:0000313" key="1">
    <source>
        <dbReference type="EMBL" id="CAB4721075.1"/>
    </source>
</evidence>